<sequence>MLVRPSPNGVRTIALWTLVWFIPLRTGVEFGLEASSERKGIRSDPFKIKKRTLETMTGQLKLGGRPANRILSHPVETLEMVTRMQKLHTI</sequence>
<keyword evidence="3" id="KW-1185">Reference proteome</keyword>
<feature type="signal peptide" evidence="1">
    <location>
        <begin position="1"/>
        <end position="27"/>
    </location>
</feature>
<protein>
    <submittedName>
        <fullName evidence="2">Uncharacterized protein</fullName>
    </submittedName>
</protein>
<dbReference type="EMBL" id="JAQQAF010000004">
    <property type="protein sequence ID" value="KAJ8493685.1"/>
    <property type="molecule type" value="Genomic_DNA"/>
</dbReference>
<accession>A0AAV8R9V4</accession>
<comment type="caution">
    <text evidence="2">The sequence shown here is derived from an EMBL/GenBank/DDBJ whole genome shotgun (WGS) entry which is preliminary data.</text>
</comment>
<evidence type="ECO:0000256" key="1">
    <source>
        <dbReference type="SAM" id="SignalP"/>
    </source>
</evidence>
<proteinExistence type="predicted"/>
<organism evidence="2 3">
    <name type="scientific">Ensete ventricosum</name>
    <name type="common">Abyssinian banana</name>
    <name type="synonym">Musa ensete</name>
    <dbReference type="NCBI Taxonomy" id="4639"/>
    <lineage>
        <taxon>Eukaryota</taxon>
        <taxon>Viridiplantae</taxon>
        <taxon>Streptophyta</taxon>
        <taxon>Embryophyta</taxon>
        <taxon>Tracheophyta</taxon>
        <taxon>Spermatophyta</taxon>
        <taxon>Magnoliopsida</taxon>
        <taxon>Liliopsida</taxon>
        <taxon>Zingiberales</taxon>
        <taxon>Musaceae</taxon>
        <taxon>Ensete</taxon>
    </lineage>
</organism>
<evidence type="ECO:0000313" key="3">
    <source>
        <dbReference type="Proteomes" id="UP001222027"/>
    </source>
</evidence>
<feature type="chain" id="PRO_5043933682" evidence="1">
    <location>
        <begin position="28"/>
        <end position="90"/>
    </location>
</feature>
<reference evidence="2 3" key="1">
    <citation type="submission" date="2022-12" db="EMBL/GenBank/DDBJ databases">
        <title>Chromosome-scale assembly of the Ensete ventricosum genome.</title>
        <authorList>
            <person name="Dussert Y."/>
            <person name="Stocks J."/>
            <person name="Wendawek A."/>
            <person name="Woldeyes F."/>
            <person name="Nichols R.A."/>
            <person name="Borrell J.S."/>
        </authorList>
    </citation>
    <scope>NUCLEOTIDE SEQUENCE [LARGE SCALE GENOMIC DNA]</scope>
    <source>
        <strain evidence="3">cv. Maze</strain>
        <tissue evidence="2">Seeds</tissue>
    </source>
</reference>
<dbReference type="Proteomes" id="UP001222027">
    <property type="component" value="Unassembled WGS sequence"/>
</dbReference>
<evidence type="ECO:0000313" key="2">
    <source>
        <dbReference type="EMBL" id="KAJ8493685.1"/>
    </source>
</evidence>
<gene>
    <name evidence="2" type="ORF">OPV22_015406</name>
</gene>
<dbReference type="AlphaFoldDB" id="A0AAV8R9V4"/>
<name>A0AAV8R9V4_ENSVE</name>
<keyword evidence="1" id="KW-0732">Signal</keyword>